<dbReference type="OrthoDB" id="448487at2759"/>
<evidence type="ECO:0000313" key="2">
    <source>
        <dbReference type="EMBL" id="CAE7591356.1"/>
    </source>
</evidence>
<feature type="region of interest" description="Disordered" evidence="1">
    <location>
        <begin position="116"/>
        <end position="136"/>
    </location>
</feature>
<evidence type="ECO:0000313" key="3">
    <source>
        <dbReference type="Proteomes" id="UP000604046"/>
    </source>
</evidence>
<reference evidence="2" key="1">
    <citation type="submission" date="2021-02" db="EMBL/GenBank/DDBJ databases">
        <authorList>
            <person name="Dougan E. K."/>
            <person name="Rhodes N."/>
            <person name="Thang M."/>
            <person name="Chan C."/>
        </authorList>
    </citation>
    <scope>NUCLEOTIDE SEQUENCE</scope>
</reference>
<gene>
    <name evidence="2" type="ORF">SNAT2548_LOCUS33665</name>
</gene>
<dbReference type="AlphaFoldDB" id="A0A812UPP6"/>
<evidence type="ECO:0000256" key="1">
    <source>
        <dbReference type="SAM" id="MobiDB-lite"/>
    </source>
</evidence>
<protein>
    <submittedName>
        <fullName evidence="2">Uncharacterized protein</fullName>
    </submittedName>
</protein>
<sequence>MAAGNVTVMEALAFGDRQTLLRPCVDCGLLAGCFCDGLEAPCFAARRVPSEQWAWNQATPLCTQCDRVQEACHFCCGQAWCTPPAHDGRRQSSATEAVFTAEVPELFVNASEAAKADSIDRSQGSNKEQAPFATESVHVDLRSGDVLASSQKKV</sequence>
<keyword evidence="3" id="KW-1185">Reference proteome</keyword>
<comment type="caution">
    <text evidence="2">The sequence shown here is derived from an EMBL/GenBank/DDBJ whole genome shotgun (WGS) entry which is preliminary data.</text>
</comment>
<accession>A0A812UPP6</accession>
<dbReference type="EMBL" id="CAJNDS010002771">
    <property type="protein sequence ID" value="CAE7591356.1"/>
    <property type="molecule type" value="Genomic_DNA"/>
</dbReference>
<dbReference type="Proteomes" id="UP000604046">
    <property type="component" value="Unassembled WGS sequence"/>
</dbReference>
<proteinExistence type="predicted"/>
<organism evidence="2 3">
    <name type="scientific">Symbiodinium natans</name>
    <dbReference type="NCBI Taxonomy" id="878477"/>
    <lineage>
        <taxon>Eukaryota</taxon>
        <taxon>Sar</taxon>
        <taxon>Alveolata</taxon>
        <taxon>Dinophyceae</taxon>
        <taxon>Suessiales</taxon>
        <taxon>Symbiodiniaceae</taxon>
        <taxon>Symbiodinium</taxon>
    </lineage>
</organism>
<name>A0A812UPP6_9DINO</name>